<comment type="caution">
    <text evidence="5">The sequence shown here is derived from an EMBL/GenBank/DDBJ whole genome shotgun (WGS) entry which is preliminary data.</text>
</comment>
<dbReference type="RefSeq" id="WP_145396265.1">
    <property type="nucleotide sequence ID" value="NZ_VLKU01000002.1"/>
</dbReference>
<name>A0A562NX63_9RHOB</name>
<evidence type="ECO:0000256" key="2">
    <source>
        <dbReference type="SAM" id="MobiDB-lite"/>
    </source>
</evidence>
<feature type="domain" description="Multidrug resistance protein MdtA-like barrel-sandwich hybrid" evidence="4">
    <location>
        <begin position="75"/>
        <end position="242"/>
    </location>
</feature>
<proteinExistence type="inferred from homology"/>
<evidence type="ECO:0000313" key="6">
    <source>
        <dbReference type="Proteomes" id="UP000316225"/>
    </source>
</evidence>
<gene>
    <name evidence="5" type="ORF">IQ24_00600</name>
</gene>
<keyword evidence="6" id="KW-1185">Reference proteome</keyword>
<accession>A0A562NX63</accession>
<dbReference type="PANTHER" id="PTHR30469:SF15">
    <property type="entry name" value="HLYD FAMILY OF SECRETION PROTEINS"/>
    <property type="match status" value="1"/>
</dbReference>
<dbReference type="InterPro" id="IPR058625">
    <property type="entry name" value="MdtA-like_BSH"/>
</dbReference>
<comment type="similarity">
    <text evidence="1">Belongs to the membrane fusion protein (MFP) (TC 8.A.1) family.</text>
</comment>
<dbReference type="EMBL" id="VLKU01000002">
    <property type="protein sequence ID" value="TWI36817.1"/>
    <property type="molecule type" value="Genomic_DNA"/>
</dbReference>
<evidence type="ECO:0000259" key="4">
    <source>
        <dbReference type="Pfam" id="PF25917"/>
    </source>
</evidence>
<dbReference type="OrthoDB" id="7422354at2"/>
<dbReference type="Pfam" id="PF25917">
    <property type="entry name" value="BSH_RND"/>
    <property type="match status" value="1"/>
</dbReference>
<dbReference type="SUPFAM" id="SSF111369">
    <property type="entry name" value="HlyD-like secretion proteins"/>
    <property type="match status" value="1"/>
</dbReference>
<evidence type="ECO:0000256" key="1">
    <source>
        <dbReference type="ARBA" id="ARBA00009477"/>
    </source>
</evidence>
<keyword evidence="3" id="KW-0732">Signal</keyword>
<feature type="signal peptide" evidence="3">
    <location>
        <begin position="1"/>
        <end position="27"/>
    </location>
</feature>
<evidence type="ECO:0000313" key="5">
    <source>
        <dbReference type="EMBL" id="TWI36817.1"/>
    </source>
</evidence>
<dbReference type="AlphaFoldDB" id="A0A562NX63"/>
<dbReference type="Gene3D" id="2.40.30.170">
    <property type="match status" value="1"/>
</dbReference>
<evidence type="ECO:0000256" key="3">
    <source>
        <dbReference type="SAM" id="SignalP"/>
    </source>
</evidence>
<dbReference type="GO" id="GO:1990281">
    <property type="term" value="C:efflux pump complex"/>
    <property type="evidence" value="ECO:0007669"/>
    <property type="project" value="TreeGrafter"/>
</dbReference>
<dbReference type="Proteomes" id="UP000316225">
    <property type="component" value="Unassembled WGS sequence"/>
</dbReference>
<sequence length="420" mass="42910">MTSARAMAKLVLMGALSISTVAGMAQAAPANATEEGAAAAQKTGAELPAITIATAHRQKVEARVSVTGSMVARKEVMVNANVSGYEITAIEVEVGDSVKAGDVLARLSSATLTALLAQAEAEFQRAEAGVSQSESQLASSQASLTQAVQTLERTQSLRRSGNAPQATLDQAIAAEASARAAVASANDGIGVARAALAQATAAREVARLNLGYATIAAPVDGVVVQRSAELGAISGAGTQALFTLIANSEVEFAGEVVETALSQLEPGQPVELTVAGIGQIEGALRLVPASVDMATRLGAVRVSLEADPRLRTGLFASGWIVTAKRDSVTAPVTAVLADDSGERVQIVKGDEIEARPVKAGLIWQGQREILEGVAEGEDVVARAGAFFRTGDRIRPVRAEAKATPAAEAKTETEAKAGTGE</sequence>
<dbReference type="NCBIfam" id="TIGR01730">
    <property type="entry name" value="RND_mfp"/>
    <property type="match status" value="1"/>
</dbReference>
<reference evidence="5 6" key="1">
    <citation type="journal article" date="2015" name="Stand. Genomic Sci.">
        <title>Genomic Encyclopedia of Bacterial and Archaeal Type Strains, Phase III: the genomes of soil and plant-associated and newly described type strains.</title>
        <authorList>
            <person name="Whitman W.B."/>
            <person name="Woyke T."/>
            <person name="Klenk H.P."/>
            <person name="Zhou Y."/>
            <person name="Lilburn T.G."/>
            <person name="Beck B.J."/>
            <person name="De Vos P."/>
            <person name="Vandamme P."/>
            <person name="Eisen J.A."/>
            <person name="Garrity G."/>
            <person name="Hugenholtz P."/>
            <person name="Kyrpides N.C."/>
        </authorList>
    </citation>
    <scope>NUCLEOTIDE SEQUENCE [LARGE SCALE GENOMIC DNA]</scope>
    <source>
        <strain evidence="5 6">CGMCC 1.5364</strain>
    </source>
</reference>
<dbReference type="Gene3D" id="1.10.287.470">
    <property type="entry name" value="Helix hairpin bin"/>
    <property type="match status" value="1"/>
</dbReference>
<dbReference type="GO" id="GO:0015562">
    <property type="term" value="F:efflux transmembrane transporter activity"/>
    <property type="evidence" value="ECO:0007669"/>
    <property type="project" value="TreeGrafter"/>
</dbReference>
<organism evidence="5 6">
    <name type="scientific">Paracoccus sulfuroxidans</name>
    <dbReference type="NCBI Taxonomy" id="384678"/>
    <lineage>
        <taxon>Bacteria</taxon>
        <taxon>Pseudomonadati</taxon>
        <taxon>Pseudomonadota</taxon>
        <taxon>Alphaproteobacteria</taxon>
        <taxon>Rhodobacterales</taxon>
        <taxon>Paracoccaceae</taxon>
        <taxon>Paracoccus</taxon>
    </lineage>
</organism>
<protein>
    <submittedName>
        <fullName evidence="5">RND family efflux transporter MFP subunit</fullName>
    </submittedName>
</protein>
<dbReference type="InterPro" id="IPR006143">
    <property type="entry name" value="RND_pump_MFP"/>
</dbReference>
<dbReference type="Gene3D" id="2.40.50.100">
    <property type="match status" value="1"/>
</dbReference>
<dbReference type="Gene3D" id="2.40.420.20">
    <property type="match status" value="1"/>
</dbReference>
<dbReference type="PANTHER" id="PTHR30469">
    <property type="entry name" value="MULTIDRUG RESISTANCE PROTEIN MDTA"/>
    <property type="match status" value="1"/>
</dbReference>
<feature type="region of interest" description="Disordered" evidence="2">
    <location>
        <begin position="397"/>
        <end position="420"/>
    </location>
</feature>
<feature type="chain" id="PRO_5022069533" evidence="3">
    <location>
        <begin position="28"/>
        <end position="420"/>
    </location>
</feature>